<reference evidence="1" key="1">
    <citation type="submission" date="2020-04" db="EMBL/GenBank/DDBJ databases">
        <authorList>
            <person name="Chiriac C."/>
            <person name="Salcher M."/>
            <person name="Ghai R."/>
            <person name="Kavagutti S V."/>
        </authorList>
    </citation>
    <scope>NUCLEOTIDE SEQUENCE</scope>
</reference>
<protein>
    <submittedName>
        <fullName evidence="1">Uncharacterized protein</fullName>
    </submittedName>
</protein>
<gene>
    <name evidence="1" type="ORF">UFOVP718_3</name>
</gene>
<organism evidence="1">
    <name type="scientific">uncultured Caudovirales phage</name>
    <dbReference type="NCBI Taxonomy" id="2100421"/>
    <lineage>
        <taxon>Viruses</taxon>
        <taxon>Duplodnaviria</taxon>
        <taxon>Heunggongvirae</taxon>
        <taxon>Uroviricota</taxon>
        <taxon>Caudoviricetes</taxon>
        <taxon>Peduoviridae</taxon>
        <taxon>Maltschvirus</taxon>
        <taxon>Maltschvirus maltsch</taxon>
    </lineage>
</organism>
<proteinExistence type="predicted"/>
<accession>A0A6J5NM10</accession>
<sequence>MPQQTFTAGQVLTAAQLTDLQANSGLQFIKSQTIGSGVSSVTVSGAFSTTYDNYKIIVSGGVASATNTLNMTLGSTTSGYGRMQALYAYNTTTLTVDSSDFASPFVVVAGGSTNGLSGTIEIFNPFTASATSFYASSQGLIASGAFAVRTLFGALLNTTSYTAFTLTTSTGTITGGTISVYGYAK</sequence>
<dbReference type="EMBL" id="LR796694">
    <property type="protein sequence ID" value="CAB4159752.1"/>
    <property type="molecule type" value="Genomic_DNA"/>
</dbReference>
<name>A0A6J5NM10_9CAUD</name>
<evidence type="ECO:0000313" key="1">
    <source>
        <dbReference type="EMBL" id="CAB4159752.1"/>
    </source>
</evidence>